<reference evidence="3" key="2">
    <citation type="journal article" date="2021" name="PeerJ">
        <title>Extensive microbial diversity within the chicken gut microbiome revealed by metagenomics and culture.</title>
        <authorList>
            <person name="Gilroy R."/>
            <person name="Ravi A."/>
            <person name="Getino M."/>
            <person name="Pursley I."/>
            <person name="Horton D.L."/>
            <person name="Alikhan N.F."/>
            <person name="Baker D."/>
            <person name="Gharbi K."/>
            <person name="Hall N."/>
            <person name="Watson M."/>
            <person name="Adriaenssens E.M."/>
            <person name="Foster-Nyarko E."/>
            <person name="Jarju S."/>
            <person name="Secka A."/>
            <person name="Antonio M."/>
            <person name="Oren A."/>
            <person name="Chaudhuri R.R."/>
            <person name="La Ragione R."/>
            <person name="Hildebrand F."/>
            <person name="Pallen M.J."/>
        </authorList>
    </citation>
    <scope>NUCLEOTIDE SEQUENCE</scope>
    <source>
        <strain evidence="3">6276</strain>
    </source>
</reference>
<reference evidence="3" key="1">
    <citation type="submission" date="2020-10" db="EMBL/GenBank/DDBJ databases">
        <authorList>
            <person name="Gilroy R."/>
        </authorList>
    </citation>
    <scope>NUCLEOTIDE SEQUENCE</scope>
    <source>
        <strain evidence="3">6276</strain>
    </source>
</reference>
<dbReference type="EMBL" id="DVIU01000260">
    <property type="protein sequence ID" value="HIS37456.1"/>
    <property type="molecule type" value="Genomic_DNA"/>
</dbReference>
<comment type="caution">
    <text evidence="3">The sequence shown here is derived from an EMBL/GenBank/DDBJ whole genome shotgun (WGS) entry which is preliminary data.</text>
</comment>
<name>A0A9D1F136_9BACT</name>
<gene>
    <name evidence="3" type="primary">dgt</name>
    <name evidence="3" type="ORF">IAC10_12695</name>
</gene>
<dbReference type="Proteomes" id="UP000823928">
    <property type="component" value="Unassembled WGS sequence"/>
</dbReference>
<dbReference type="PANTHER" id="PTHR35795">
    <property type="entry name" value="SLR1885 PROTEIN"/>
    <property type="match status" value="1"/>
</dbReference>
<dbReference type="PROSITE" id="PS51831">
    <property type="entry name" value="HD"/>
    <property type="match status" value="1"/>
</dbReference>
<proteinExistence type="predicted"/>
<dbReference type="PANTHER" id="PTHR35795:SF1">
    <property type="entry name" value="BIS(5'-NUCLEOSYL)-TETRAPHOSPHATASE, SYMMETRICAL"/>
    <property type="match status" value="1"/>
</dbReference>
<evidence type="ECO:0000259" key="2">
    <source>
        <dbReference type="PROSITE" id="PS51831"/>
    </source>
</evidence>
<sequence length="242" mass="27823">MTRLDEINAIRNKLEEKEIKTLSEFATKSRFSKGRKEPEEESNIRTCFQRDRDRILHSKAFRRLKHKTQVFLSPFDDHFRTRLTHTLEVSQIARTIARALDLNEDLTEAISLGHDLGHTPFGHCGEGVLNELVKGGFHHNIQSVRVVEKLEHLNLCRETIDGILTHTWGYTPQTPEAQTVQLADKIAYINHDIEDSIRAGIIAESDLPKDCIDYFTSKQSKRLNKMIMEVITNSYGQPKVSM</sequence>
<feature type="domain" description="HD" evidence="2">
    <location>
        <begin position="82"/>
        <end position="189"/>
    </location>
</feature>
<dbReference type="InterPro" id="IPR006261">
    <property type="entry name" value="dGTPase"/>
</dbReference>
<keyword evidence="1" id="KW-0378">Hydrolase</keyword>
<dbReference type="NCBIfam" id="TIGR01353">
    <property type="entry name" value="dGTP_triPase"/>
    <property type="match status" value="1"/>
</dbReference>
<dbReference type="InterPro" id="IPR006674">
    <property type="entry name" value="HD_domain"/>
</dbReference>
<accession>A0A9D1F136</accession>
<dbReference type="InterPro" id="IPR051094">
    <property type="entry name" value="Diverse_Catalytic_Enzymes"/>
</dbReference>
<organism evidence="3 4">
    <name type="scientific">Candidatus Scatousia excrementigallinarum</name>
    <dbReference type="NCBI Taxonomy" id="2840935"/>
    <lineage>
        <taxon>Bacteria</taxon>
        <taxon>Candidatus Scatousia</taxon>
    </lineage>
</organism>
<dbReference type="CDD" id="cd00077">
    <property type="entry name" value="HDc"/>
    <property type="match status" value="1"/>
</dbReference>
<evidence type="ECO:0000313" key="4">
    <source>
        <dbReference type="Proteomes" id="UP000823928"/>
    </source>
</evidence>
<dbReference type="Gene3D" id="1.10.3210.10">
    <property type="entry name" value="Hypothetical protein af1432"/>
    <property type="match status" value="1"/>
</dbReference>
<dbReference type="AlphaFoldDB" id="A0A9D1F136"/>
<evidence type="ECO:0000256" key="1">
    <source>
        <dbReference type="ARBA" id="ARBA00022801"/>
    </source>
</evidence>
<evidence type="ECO:0000313" key="3">
    <source>
        <dbReference type="EMBL" id="HIS37456.1"/>
    </source>
</evidence>
<dbReference type="SMART" id="SM00471">
    <property type="entry name" value="HDc"/>
    <property type="match status" value="1"/>
</dbReference>
<protein>
    <submittedName>
        <fullName evidence="3">DNTP triphosphohydrolase</fullName>
    </submittedName>
</protein>
<feature type="non-terminal residue" evidence="3">
    <location>
        <position position="242"/>
    </location>
</feature>
<dbReference type="InterPro" id="IPR003607">
    <property type="entry name" value="HD/PDEase_dom"/>
</dbReference>
<dbReference type="SUPFAM" id="SSF109604">
    <property type="entry name" value="HD-domain/PDEase-like"/>
    <property type="match status" value="1"/>
</dbReference>
<dbReference type="Pfam" id="PF01966">
    <property type="entry name" value="HD"/>
    <property type="match status" value="1"/>
</dbReference>
<dbReference type="GO" id="GO:0016793">
    <property type="term" value="F:triphosphoric monoester hydrolase activity"/>
    <property type="evidence" value="ECO:0007669"/>
    <property type="project" value="InterPro"/>
</dbReference>